<name>A0A5C7JBY6_9BACT</name>
<reference evidence="1 2" key="1">
    <citation type="submission" date="2018-09" db="EMBL/GenBank/DDBJ databases">
        <title>Metagenome Assembled Genomes from an Advanced Water Purification Facility.</title>
        <authorList>
            <person name="Stamps B.W."/>
            <person name="Spear J.R."/>
        </authorList>
    </citation>
    <scope>NUCLEOTIDE SEQUENCE [LARGE SCALE GENOMIC DNA]</scope>
    <source>
        <strain evidence="1">Bin_63_2</strain>
    </source>
</reference>
<evidence type="ECO:0000313" key="2">
    <source>
        <dbReference type="Proteomes" id="UP000321026"/>
    </source>
</evidence>
<comment type="caution">
    <text evidence="1">The sequence shown here is derived from an EMBL/GenBank/DDBJ whole genome shotgun (WGS) entry which is preliminary data.</text>
</comment>
<proteinExistence type="predicted"/>
<dbReference type="EMBL" id="SSDS01000007">
    <property type="protein sequence ID" value="TXG78738.1"/>
    <property type="molecule type" value="Genomic_DNA"/>
</dbReference>
<protein>
    <submittedName>
        <fullName evidence="1">Uncharacterized protein</fullName>
    </submittedName>
</protein>
<gene>
    <name evidence="1" type="ORF">E6Q11_00370</name>
</gene>
<accession>A0A5C7JBY6</accession>
<organism evidence="1 2">
    <name type="scientific">Candidatus Dojkabacteria bacterium</name>
    <dbReference type="NCBI Taxonomy" id="2099670"/>
    <lineage>
        <taxon>Bacteria</taxon>
        <taxon>Candidatus Dojkabacteria</taxon>
    </lineage>
</organism>
<dbReference type="AlphaFoldDB" id="A0A5C7JBY6"/>
<dbReference type="Proteomes" id="UP000321026">
    <property type="component" value="Unassembled WGS sequence"/>
</dbReference>
<evidence type="ECO:0000313" key="1">
    <source>
        <dbReference type="EMBL" id="TXG78738.1"/>
    </source>
</evidence>
<sequence>MATYIQGAAGYIPQVQAFRPDYNFYNQALQFKQNQYDQAHEQLSNLYGSLLNAPMLRDKNIEARDQFFKAIDQDIQRMSGLDLSLQQNVDAAAGVFNQILDNKNIVKDMVWTKNWQNEHQRAEAFRDCIDPAKCGGSWWEGGVKALNYQAEEFKGASDDEALSMGNVRFTPYQDMMGDAIKLAKEAGLSIKIDQLQGRYITTTKNGPQLVGPLSSLFMGKFANDPKYVDYYKTKAYVDRKDWIMSKAPEYGSIEAAEGAYMTEMTNMFKSQMGPAEKELESDYTHTEAQRRHLEERIKTEGALPGSPLARQYQQMNQFEGEVQSSYNVVKDANRTVDLATSRGASRAAMSHLDNALAMMYMGKDINGAAQVLAYKDYEFSMKADEFAMEDQRQANRMALESVKHQNRMQLEQFKYELKDQYEQRQAMGSEQDNVPVTVTDLEGGTVIGDMQALLDNKFGDQGGYKQFMENKGAIENDVVGSEKSMLKEVLNLSISKSKSEGGAGIASKDLLRMGDYMFKELARQEHFDEVGGAGNAKGRANAQQYYKKLATRYNSLDDAGKLKMIQNYDFSTVLQSKHLPNSVYSNMYKNMLGPMMDQKNEGNRVNRDYLGNLWQRTADQRKDIAAKESALEQLDKWYASTTKDVIAEVSKKNPDFAGMLEHYVNPQTGEIRSAHEFADSYAKAHSFGAQGGNKGYGYGEAYQKAINIYRGDKQKDPGFWDYVTSAADAVGTTVTGVLGTVVDVAEWLMPFNDVEEGQWGNWGYDYDSPTDVANWEASGNDGKADQGIHDIWRRAWSKYAKPDGAYHYLGVAGLGSKEVNGIGFTNVDPSKYKSSGTMNTMAFLKDAFMAGPEGAKISFGKPGSQVPGVSDAEAQKILGQIFNDMHTQGNAKNAKRPILSVVYQDIAGSNDGWTALNLKVTNAQYLDQYKGSEKNPGLMRNYQDRLTNQGLTIYLNKDKATNGFRTASQKTSLDRVLDYAGEYEFDSYPEYTKGLKLKRTDAGGYEISGNVMAGLNEDGTPNWQPHYNAYHSPLSDPNQIVRDYQSLLQEIALGNQSMMTQYTNAHGSKDPAQFR</sequence>